<sequence length="95" mass="10478">MLGRLLGMTVLVLSVVMASGEGVMAVGTGTYDSLAVGEVWTLLSGHPALGDASLPWMRDVMHLPAWSMTMAFGLMLCFAYRRRTPKRRMMFRTLP</sequence>
<dbReference type="EMBL" id="FTOA01000002">
    <property type="protein sequence ID" value="SIS56738.1"/>
    <property type="molecule type" value="Genomic_DNA"/>
</dbReference>
<feature type="transmembrane region" description="Helical" evidence="1">
    <location>
        <begin position="63"/>
        <end position="80"/>
    </location>
</feature>
<keyword evidence="1" id="KW-1133">Transmembrane helix</keyword>
<proteinExistence type="predicted"/>
<name>A0A1N7K593_9PROT</name>
<keyword evidence="1" id="KW-0472">Membrane</keyword>
<dbReference type="AlphaFoldDB" id="A0A1N7K593"/>
<evidence type="ECO:0000313" key="2">
    <source>
        <dbReference type="EMBL" id="SIS56738.1"/>
    </source>
</evidence>
<gene>
    <name evidence="2" type="ORF">SAMN05421779_102609</name>
</gene>
<protein>
    <submittedName>
        <fullName evidence="2">Uncharacterized protein</fullName>
    </submittedName>
</protein>
<keyword evidence="3" id="KW-1185">Reference proteome</keyword>
<evidence type="ECO:0000313" key="3">
    <source>
        <dbReference type="Proteomes" id="UP000185678"/>
    </source>
</evidence>
<evidence type="ECO:0000256" key="1">
    <source>
        <dbReference type="SAM" id="Phobius"/>
    </source>
</evidence>
<organism evidence="2 3">
    <name type="scientific">Insolitispirillum peregrinum</name>
    <dbReference type="NCBI Taxonomy" id="80876"/>
    <lineage>
        <taxon>Bacteria</taxon>
        <taxon>Pseudomonadati</taxon>
        <taxon>Pseudomonadota</taxon>
        <taxon>Alphaproteobacteria</taxon>
        <taxon>Rhodospirillales</taxon>
        <taxon>Novispirillaceae</taxon>
        <taxon>Insolitispirillum</taxon>
    </lineage>
</organism>
<dbReference type="Proteomes" id="UP000185678">
    <property type="component" value="Unassembled WGS sequence"/>
</dbReference>
<reference evidence="2 3" key="1">
    <citation type="submission" date="2017-01" db="EMBL/GenBank/DDBJ databases">
        <authorList>
            <person name="Mah S.A."/>
            <person name="Swanson W.J."/>
            <person name="Moy G.W."/>
            <person name="Vacquier V.D."/>
        </authorList>
    </citation>
    <scope>NUCLEOTIDE SEQUENCE [LARGE SCALE GENOMIC DNA]</scope>
    <source>
        <strain evidence="2 3">DSM 11589</strain>
    </source>
</reference>
<keyword evidence="1" id="KW-0812">Transmembrane</keyword>
<accession>A0A1N7K593</accession>